<feature type="domain" description="ATPase dynein-related AAA" evidence="1">
    <location>
        <begin position="9"/>
        <end position="164"/>
    </location>
</feature>
<dbReference type="RefSeq" id="WP_073185524.1">
    <property type="nucleotide sequence ID" value="NZ_FQXI01000017.1"/>
</dbReference>
<dbReference type="PANTHER" id="PTHR37291">
    <property type="entry name" value="5-METHYLCYTOSINE-SPECIFIC RESTRICTION ENZYME B"/>
    <property type="match status" value="1"/>
</dbReference>
<dbReference type="InterPro" id="IPR027417">
    <property type="entry name" value="P-loop_NTPase"/>
</dbReference>
<dbReference type="InterPro" id="IPR011704">
    <property type="entry name" value="ATPase_dyneun-rel_AAA"/>
</dbReference>
<organism evidence="2 3">
    <name type="scientific">Anaerosphaera aminiphila DSM 21120</name>
    <dbReference type="NCBI Taxonomy" id="1120995"/>
    <lineage>
        <taxon>Bacteria</taxon>
        <taxon>Bacillati</taxon>
        <taxon>Bacillota</taxon>
        <taxon>Tissierellia</taxon>
        <taxon>Tissierellales</taxon>
        <taxon>Peptoniphilaceae</taxon>
        <taxon>Anaerosphaera</taxon>
    </lineage>
</organism>
<protein>
    <submittedName>
        <fullName evidence="2">AAA domain (Dynein-related subfamily)</fullName>
    </submittedName>
</protein>
<dbReference type="EMBL" id="FQXI01000017">
    <property type="protein sequence ID" value="SHH63134.1"/>
    <property type="molecule type" value="Genomic_DNA"/>
</dbReference>
<dbReference type="STRING" id="1120995.SAMN02745245_01794"/>
<evidence type="ECO:0000259" key="1">
    <source>
        <dbReference type="Pfam" id="PF07728"/>
    </source>
</evidence>
<dbReference type="Pfam" id="PF07728">
    <property type="entry name" value="AAA_5"/>
    <property type="match status" value="1"/>
</dbReference>
<dbReference type="AlphaFoldDB" id="A0A1M5UJB5"/>
<proteinExistence type="predicted"/>
<sequence>MFDQKIYFGAPGTGKSFEINKQLANIPNSQIFRVVIHPEYSYLDFIGQLLPYKDSNGTGFKFFPGVLTLALMKAYEDLSKDVYLVLEELSRGNVSAIFGDIFQLLDRNEKFESEYPIRNENITSHIPQITDDQLVFPSNFNILCSVNTNDQNVFPMDTAFKRRFDWIYVSPRPAAGKK</sequence>
<dbReference type="GO" id="GO:0005524">
    <property type="term" value="F:ATP binding"/>
    <property type="evidence" value="ECO:0007669"/>
    <property type="project" value="InterPro"/>
</dbReference>
<dbReference type="Gene3D" id="3.40.50.300">
    <property type="entry name" value="P-loop containing nucleotide triphosphate hydrolases"/>
    <property type="match status" value="1"/>
</dbReference>
<evidence type="ECO:0000313" key="2">
    <source>
        <dbReference type="EMBL" id="SHH63134.1"/>
    </source>
</evidence>
<dbReference type="PANTHER" id="PTHR37291:SF1">
    <property type="entry name" value="TYPE IV METHYL-DIRECTED RESTRICTION ENZYME ECOKMCRB SUBUNIT"/>
    <property type="match status" value="1"/>
</dbReference>
<dbReference type="SUPFAM" id="SSF52540">
    <property type="entry name" value="P-loop containing nucleoside triphosphate hydrolases"/>
    <property type="match status" value="1"/>
</dbReference>
<name>A0A1M5UJB5_9FIRM</name>
<gene>
    <name evidence="2" type="ORF">SAMN02745245_01794</name>
</gene>
<dbReference type="InterPro" id="IPR052934">
    <property type="entry name" value="Methyl-DNA_Rec/Restrict_Enz"/>
</dbReference>
<keyword evidence="3" id="KW-1185">Reference proteome</keyword>
<dbReference type="GO" id="GO:0016887">
    <property type="term" value="F:ATP hydrolysis activity"/>
    <property type="evidence" value="ECO:0007669"/>
    <property type="project" value="InterPro"/>
</dbReference>
<dbReference type="Proteomes" id="UP000184032">
    <property type="component" value="Unassembled WGS sequence"/>
</dbReference>
<reference evidence="2 3" key="1">
    <citation type="submission" date="2016-11" db="EMBL/GenBank/DDBJ databases">
        <authorList>
            <person name="Jaros S."/>
            <person name="Januszkiewicz K."/>
            <person name="Wedrychowicz H."/>
        </authorList>
    </citation>
    <scope>NUCLEOTIDE SEQUENCE [LARGE SCALE GENOMIC DNA]</scope>
    <source>
        <strain evidence="2 3">DSM 21120</strain>
    </source>
</reference>
<accession>A0A1M5UJB5</accession>
<evidence type="ECO:0000313" key="3">
    <source>
        <dbReference type="Proteomes" id="UP000184032"/>
    </source>
</evidence>